<accession>A0A9P1BSU8</accession>
<gene>
    <name evidence="2" type="ORF">C1SCF055_LOCUS5511</name>
</gene>
<dbReference type="AlphaFoldDB" id="A0A9P1BSU8"/>
<name>A0A9P1BSU8_9DINO</name>
<dbReference type="EMBL" id="CAMXCT030000336">
    <property type="protein sequence ID" value="CAL4764678.1"/>
    <property type="molecule type" value="Genomic_DNA"/>
</dbReference>
<dbReference type="EMBL" id="CAMXCT020000336">
    <property type="protein sequence ID" value="CAL1130741.1"/>
    <property type="molecule type" value="Genomic_DNA"/>
</dbReference>
<dbReference type="EMBL" id="CAMXCT010000336">
    <property type="protein sequence ID" value="CAI3977366.1"/>
    <property type="molecule type" value="Genomic_DNA"/>
</dbReference>
<evidence type="ECO:0000313" key="2">
    <source>
        <dbReference type="EMBL" id="CAI3977366.1"/>
    </source>
</evidence>
<keyword evidence="4" id="KW-1185">Reference proteome</keyword>
<protein>
    <submittedName>
        <fullName evidence="2">Uncharacterized protein</fullName>
    </submittedName>
</protein>
<feature type="region of interest" description="Disordered" evidence="1">
    <location>
        <begin position="199"/>
        <end position="235"/>
    </location>
</feature>
<comment type="caution">
    <text evidence="2">The sequence shown here is derived from an EMBL/GenBank/DDBJ whole genome shotgun (WGS) entry which is preliminary data.</text>
</comment>
<feature type="non-terminal residue" evidence="2">
    <location>
        <position position="1"/>
    </location>
</feature>
<reference evidence="2" key="1">
    <citation type="submission" date="2022-10" db="EMBL/GenBank/DDBJ databases">
        <authorList>
            <person name="Chen Y."/>
            <person name="Dougan E. K."/>
            <person name="Chan C."/>
            <person name="Rhodes N."/>
            <person name="Thang M."/>
        </authorList>
    </citation>
    <scope>NUCLEOTIDE SEQUENCE</scope>
</reference>
<feature type="non-terminal residue" evidence="2">
    <location>
        <position position="277"/>
    </location>
</feature>
<dbReference type="Proteomes" id="UP001152797">
    <property type="component" value="Unassembled WGS sequence"/>
</dbReference>
<reference evidence="3" key="2">
    <citation type="submission" date="2024-04" db="EMBL/GenBank/DDBJ databases">
        <authorList>
            <person name="Chen Y."/>
            <person name="Shah S."/>
            <person name="Dougan E. K."/>
            <person name="Thang M."/>
            <person name="Chan C."/>
        </authorList>
    </citation>
    <scope>NUCLEOTIDE SEQUENCE [LARGE SCALE GENOMIC DNA]</scope>
</reference>
<evidence type="ECO:0000313" key="4">
    <source>
        <dbReference type="Proteomes" id="UP001152797"/>
    </source>
</evidence>
<evidence type="ECO:0000256" key="1">
    <source>
        <dbReference type="SAM" id="MobiDB-lite"/>
    </source>
</evidence>
<organism evidence="2">
    <name type="scientific">Cladocopium goreaui</name>
    <dbReference type="NCBI Taxonomy" id="2562237"/>
    <lineage>
        <taxon>Eukaryota</taxon>
        <taxon>Sar</taxon>
        <taxon>Alveolata</taxon>
        <taxon>Dinophyceae</taxon>
        <taxon>Suessiales</taxon>
        <taxon>Symbiodiniaceae</taxon>
        <taxon>Cladocopium</taxon>
    </lineage>
</organism>
<evidence type="ECO:0000313" key="3">
    <source>
        <dbReference type="EMBL" id="CAL1130741.1"/>
    </source>
</evidence>
<proteinExistence type="predicted"/>
<sequence length="277" mass="30133">LKVGGKSSVLSHKLGSEDLCAVKGKKAVSRFLPLEVDPEIFAVMSSLSQRLKELQVPGETAKFDFSHLSFSQLEETKVDFGQAHVGRTYREMWLNHQVSGTRIPVHKGVPSSVKIEKPKAKAWPKKLAQPPNETIPVWDATEMEEFEMYGDEIEAGMSVVAATEGPSPNVAQLEARMLSMENALSQILLALENIQPATASESRIDPTDPTAPNSVIAPPTERPSASEAKDSESDLCAVKGKKAVSRFLPLEVDPEIAAASGVTRDRSEIQFKTSDPK</sequence>